<dbReference type="PANTHER" id="PTHR43298">
    <property type="entry name" value="MULTIDRUG RESISTANCE PROTEIN NORM-RELATED"/>
    <property type="match status" value="1"/>
</dbReference>
<evidence type="ECO:0000313" key="15">
    <source>
        <dbReference type="Proteomes" id="UP001597040"/>
    </source>
</evidence>
<feature type="transmembrane region" description="Helical" evidence="13">
    <location>
        <begin position="202"/>
        <end position="224"/>
    </location>
</feature>
<feature type="transmembrane region" description="Helical" evidence="13">
    <location>
        <begin position="421"/>
        <end position="442"/>
    </location>
</feature>
<evidence type="ECO:0000256" key="7">
    <source>
        <dbReference type="ARBA" id="ARBA00022475"/>
    </source>
</evidence>
<dbReference type="CDD" id="cd13137">
    <property type="entry name" value="MATE_NorM_like"/>
    <property type="match status" value="1"/>
</dbReference>
<feature type="transmembrane region" description="Helical" evidence="13">
    <location>
        <begin position="266"/>
        <end position="286"/>
    </location>
</feature>
<evidence type="ECO:0000256" key="4">
    <source>
        <dbReference type="ARBA" id="ARBA00020268"/>
    </source>
</evidence>
<feature type="transmembrane region" description="Helical" evidence="13">
    <location>
        <begin position="365"/>
        <end position="388"/>
    </location>
</feature>
<feature type="transmembrane region" description="Helical" evidence="13">
    <location>
        <begin position="22"/>
        <end position="43"/>
    </location>
</feature>
<evidence type="ECO:0000256" key="3">
    <source>
        <dbReference type="ARBA" id="ARBA00010199"/>
    </source>
</evidence>
<dbReference type="InterPro" id="IPR002528">
    <property type="entry name" value="MATE_fam"/>
</dbReference>
<keyword evidence="10" id="KW-0406">Ion transport</keyword>
<feature type="transmembrane region" description="Helical" evidence="13">
    <location>
        <begin position="326"/>
        <end position="345"/>
    </location>
</feature>
<comment type="subcellular location">
    <subcellularLocation>
        <location evidence="2">Cell membrane</location>
        <topology evidence="2">Multi-pass membrane protein</topology>
    </subcellularLocation>
</comment>
<dbReference type="NCBIfam" id="TIGR00797">
    <property type="entry name" value="matE"/>
    <property type="match status" value="1"/>
</dbReference>
<dbReference type="InterPro" id="IPR050222">
    <property type="entry name" value="MATE_MdtK"/>
</dbReference>
<comment type="caution">
    <text evidence="14">The sequence shown here is derived from an EMBL/GenBank/DDBJ whole genome shotgun (WGS) entry which is preliminary data.</text>
</comment>
<proteinExistence type="inferred from homology"/>
<dbReference type="RefSeq" id="WP_390364828.1">
    <property type="nucleotide sequence ID" value="NZ_JBHTKJ010000074.1"/>
</dbReference>
<dbReference type="PANTHER" id="PTHR43298:SF2">
    <property type="entry name" value="FMN_FAD EXPORTER YEEO-RELATED"/>
    <property type="match status" value="1"/>
</dbReference>
<evidence type="ECO:0000256" key="9">
    <source>
        <dbReference type="ARBA" id="ARBA00022989"/>
    </source>
</evidence>
<evidence type="ECO:0000313" key="14">
    <source>
        <dbReference type="EMBL" id="MFD1040595.1"/>
    </source>
</evidence>
<evidence type="ECO:0000256" key="8">
    <source>
        <dbReference type="ARBA" id="ARBA00022692"/>
    </source>
</evidence>
<evidence type="ECO:0000256" key="5">
    <source>
        <dbReference type="ARBA" id="ARBA00022448"/>
    </source>
</evidence>
<evidence type="ECO:0000256" key="6">
    <source>
        <dbReference type="ARBA" id="ARBA00022449"/>
    </source>
</evidence>
<keyword evidence="15" id="KW-1185">Reference proteome</keyword>
<keyword evidence="5" id="KW-0813">Transport</keyword>
<dbReference type="PIRSF" id="PIRSF006603">
    <property type="entry name" value="DinF"/>
    <property type="match status" value="1"/>
</dbReference>
<accession>A0ABW3LRJ5</accession>
<dbReference type="InterPro" id="IPR048279">
    <property type="entry name" value="MdtK-like"/>
</dbReference>
<gene>
    <name evidence="14" type="ORF">ACFQ3N_19735</name>
</gene>
<feature type="transmembrane region" description="Helical" evidence="13">
    <location>
        <begin position="175"/>
        <end position="196"/>
    </location>
</feature>
<organism evidence="14 15">
    <name type="scientific">Virgibacillus byunsanensis</name>
    <dbReference type="NCBI Taxonomy" id="570945"/>
    <lineage>
        <taxon>Bacteria</taxon>
        <taxon>Bacillati</taxon>
        <taxon>Bacillota</taxon>
        <taxon>Bacilli</taxon>
        <taxon>Bacillales</taxon>
        <taxon>Bacillaceae</taxon>
        <taxon>Virgibacillus</taxon>
    </lineage>
</organism>
<evidence type="ECO:0000256" key="1">
    <source>
        <dbReference type="ARBA" id="ARBA00003408"/>
    </source>
</evidence>
<evidence type="ECO:0000256" key="13">
    <source>
        <dbReference type="SAM" id="Phobius"/>
    </source>
</evidence>
<feature type="transmembrane region" description="Helical" evidence="13">
    <location>
        <begin position="141"/>
        <end position="163"/>
    </location>
</feature>
<keyword evidence="6" id="KW-0050">Antiport</keyword>
<dbReference type="Pfam" id="PF01554">
    <property type="entry name" value="MatE"/>
    <property type="match status" value="2"/>
</dbReference>
<comment type="function">
    <text evidence="1">Multidrug efflux pump.</text>
</comment>
<evidence type="ECO:0000256" key="11">
    <source>
        <dbReference type="ARBA" id="ARBA00023136"/>
    </source>
</evidence>
<comment type="similarity">
    <text evidence="3">Belongs to the multi antimicrobial extrusion (MATE) (TC 2.A.66.1) family.</text>
</comment>
<keyword evidence="9 13" id="KW-1133">Transmembrane helix</keyword>
<dbReference type="EMBL" id="JBHTKJ010000074">
    <property type="protein sequence ID" value="MFD1040595.1"/>
    <property type="molecule type" value="Genomic_DNA"/>
</dbReference>
<evidence type="ECO:0000256" key="10">
    <source>
        <dbReference type="ARBA" id="ARBA00023065"/>
    </source>
</evidence>
<sequence length="459" mass="49870">MFSNSKDVALGELVDTRGKIKIILLLAMPAVIENFFQTILGFVDTLFVAKISLDAVSAVGVTNAVLAVYIAIFMSLGVAVNVLVAKYIGAGDSEKAKHIGQQAIVMAIVLGVIFGAITFFFATPLLHLMGIEDNVLEQGTLYFRIVAIPSVLISLMFVLSSIIRGIGDTKTPMKITIGINLLNIVLDYVLIFGFALIPALGIAGAALATVIARTVGSILLWINISRSKDLGFIKDYWKLDRKYIWDLITLGTPVGIERLVMRVGQVLYFGFIVVLGTNTFAAHQIAGSIETFSYMIAAGFATAATILVGQNLGANSYNDAREYAKLSTMLGVGLMTIVGLILFFFGRWIGGFFTSNASVLDEIQIALQIDAFIQPILAVVLILTGVFNGASNTKFPMYITTIGIWGIRTVFVYLLGISLGWGIAGVWIAIGLDNLFRALVLWQRFRSDRWIKKDKIQSV</sequence>
<feature type="transmembrane region" description="Helical" evidence="13">
    <location>
        <begin position="63"/>
        <end position="84"/>
    </location>
</feature>
<evidence type="ECO:0000256" key="12">
    <source>
        <dbReference type="ARBA" id="ARBA00031636"/>
    </source>
</evidence>
<keyword evidence="7" id="KW-1003">Cell membrane</keyword>
<reference evidence="15" key="1">
    <citation type="journal article" date="2019" name="Int. J. Syst. Evol. Microbiol.">
        <title>The Global Catalogue of Microorganisms (GCM) 10K type strain sequencing project: providing services to taxonomists for standard genome sequencing and annotation.</title>
        <authorList>
            <consortium name="The Broad Institute Genomics Platform"/>
            <consortium name="The Broad Institute Genome Sequencing Center for Infectious Disease"/>
            <person name="Wu L."/>
            <person name="Ma J."/>
        </authorList>
    </citation>
    <scope>NUCLEOTIDE SEQUENCE [LARGE SCALE GENOMIC DNA]</scope>
    <source>
        <strain evidence="15">CCUG 56754</strain>
    </source>
</reference>
<name>A0ABW3LRJ5_9BACI</name>
<dbReference type="Proteomes" id="UP001597040">
    <property type="component" value="Unassembled WGS sequence"/>
</dbReference>
<feature type="transmembrane region" description="Helical" evidence="13">
    <location>
        <begin position="292"/>
        <end position="314"/>
    </location>
</feature>
<keyword evidence="11 13" id="KW-0472">Membrane</keyword>
<feature type="transmembrane region" description="Helical" evidence="13">
    <location>
        <begin position="104"/>
        <end position="129"/>
    </location>
</feature>
<protein>
    <recommendedName>
        <fullName evidence="4">Probable multidrug resistance protein NorM</fullName>
    </recommendedName>
    <alternativeName>
        <fullName evidence="12">Multidrug-efflux transporter</fullName>
    </alternativeName>
</protein>
<evidence type="ECO:0000256" key="2">
    <source>
        <dbReference type="ARBA" id="ARBA00004651"/>
    </source>
</evidence>
<keyword evidence="8 13" id="KW-0812">Transmembrane</keyword>